<proteinExistence type="inferred from homology"/>
<dbReference type="GO" id="GO:0022857">
    <property type="term" value="F:transmembrane transporter activity"/>
    <property type="evidence" value="ECO:0007669"/>
    <property type="project" value="InterPro"/>
</dbReference>
<keyword evidence="11" id="KW-1185">Reference proteome</keyword>
<dbReference type="AlphaFoldDB" id="A0A096CCY0"/>
<dbReference type="GO" id="GO:0015744">
    <property type="term" value="P:succinate transport"/>
    <property type="evidence" value="ECO:0007669"/>
    <property type="project" value="TreeGrafter"/>
</dbReference>
<keyword evidence="2" id="KW-1003">Cell membrane</keyword>
<feature type="transmembrane region" description="Helical" evidence="7">
    <location>
        <begin position="347"/>
        <end position="366"/>
    </location>
</feature>
<dbReference type="PANTHER" id="PTHR34390">
    <property type="entry name" value="UPF0442 PROTEIN YJJB-RELATED"/>
    <property type="match status" value="1"/>
</dbReference>
<feature type="transmembrane region" description="Helical" evidence="7">
    <location>
        <begin position="417"/>
        <end position="437"/>
    </location>
</feature>
<feature type="transmembrane region" description="Helical" evidence="7">
    <location>
        <begin position="252"/>
        <end position="273"/>
    </location>
</feature>
<feature type="domain" description="Threonine/Serine exporter ThrE" evidence="9">
    <location>
        <begin position="298"/>
        <end position="436"/>
    </location>
</feature>
<dbReference type="InterPro" id="IPR024528">
    <property type="entry name" value="ThrE_2"/>
</dbReference>
<sequence>MDNTTSAIQVSTLRKKIDLLLRTGQLLMESAADTSRVKRNMERAAAFLGLPKENTHIYVNYDMLQVNISDEGHSFSKMQRCNKHVINMLIIQDISKLTWKAIQYDYSIDQYADELEKIAHGRHYYSEWVIAICAGFACGGFSIQFGADWTGFFYASIAAILGNRFRMYLNSIGSNVYANFAVGAFVSTIVAWLSSYLSMPIVQDALPSGVAHILLSSTPFRPLLACSLWIVPGVPLINAVNDMLDNYLENGLIRAANTALMITALAFGIVLAIKCGSIDNFVKDLSLVPHHNFYEYAAAAAISAMGFATIYNIPYRLMPWIAIGGIICVCSRNFINLGPSTNNVGLGMGLVFGSLCGSALISIINIKAVHWFHTPHQCITIPAVIPIIPGVLMYRALYGFFEMQGVVGEVTIAMHNAINGTLVLICIALGVAIPNIFARKWIAPKRKEKLQRLIKERKERGKFVDLQEI</sequence>
<evidence type="ECO:0000256" key="5">
    <source>
        <dbReference type="ARBA" id="ARBA00023136"/>
    </source>
</evidence>
<dbReference type="GO" id="GO:0005886">
    <property type="term" value="C:plasma membrane"/>
    <property type="evidence" value="ECO:0007669"/>
    <property type="project" value="UniProtKB-SubCell"/>
</dbReference>
<evidence type="ECO:0000259" key="8">
    <source>
        <dbReference type="Pfam" id="PF06738"/>
    </source>
</evidence>
<dbReference type="InterPro" id="IPR050539">
    <property type="entry name" value="ThrE_Dicarb/AminoAcid_Exp"/>
</dbReference>
<accession>A0A096CCY0</accession>
<dbReference type="PANTHER" id="PTHR34390:SF2">
    <property type="entry name" value="SUCCINATE TRANSPORTER SUBUNIT YJJP-RELATED"/>
    <property type="match status" value="1"/>
</dbReference>
<feature type="transmembrane region" description="Helical" evidence="7">
    <location>
        <begin position="125"/>
        <end position="145"/>
    </location>
</feature>
<organism evidence="10 11">
    <name type="scientific">Prevotella amnii DNF00058</name>
    <dbReference type="NCBI Taxonomy" id="1401066"/>
    <lineage>
        <taxon>Bacteria</taxon>
        <taxon>Pseudomonadati</taxon>
        <taxon>Bacteroidota</taxon>
        <taxon>Bacteroidia</taxon>
        <taxon>Bacteroidales</taxon>
        <taxon>Prevotellaceae</taxon>
        <taxon>Prevotella</taxon>
    </lineage>
</organism>
<evidence type="ECO:0000313" key="10">
    <source>
        <dbReference type="EMBL" id="KGF52762.1"/>
    </source>
</evidence>
<protein>
    <submittedName>
        <fullName evidence="10">Membrane protein</fullName>
    </submittedName>
</protein>
<feature type="transmembrane region" description="Helical" evidence="7">
    <location>
        <begin position="151"/>
        <end position="169"/>
    </location>
</feature>
<name>A0A096CCY0_9BACT</name>
<evidence type="ECO:0000256" key="6">
    <source>
        <dbReference type="ARBA" id="ARBA00034125"/>
    </source>
</evidence>
<feature type="transmembrane region" description="Helical" evidence="7">
    <location>
        <begin position="378"/>
        <end position="397"/>
    </location>
</feature>
<keyword evidence="3 7" id="KW-0812">Transmembrane</keyword>
<feature type="domain" description="Threonine/serine exporter-like N-terminal" evidence="8">
    <location>
        <begin position="18"/>
        <end position="274"/>
    </location>
</feature>
<dbReference type="Pfam" id="PF06738">
    <property type="entry name" value="ThrE"/>
    <property type="match status" value="1"/>
</dbReference>
<evidence type="ECO:0000259" key="9">
    <source>
        <dbReference type="Pfam" id="PF12821"/>
    </source>
</evidence>
<gene>
    <name evidence="10" type="ORF">HMPREF9302_02605</name>
</gene>
<comment type="similarity">
    <text evidence="6">Belongs to the ThrE exporter (TC 2.A.79) family.</text>
</comment>
<evidence type="ECO:0000256" key="7">
    <source>
        <dbReference type="SAM" id="Phobius"/>
    </source>
</evidence>
<dbReference type="InterPro" id="IPR010619">
    <property type="entry name" value="ThrE-like_N"/>
</dbReference>
<feature type="transmembrane region" description="Helical" evidence="7">
    <location>
        <begin position="293"/>
        <end position="310"/>
    </location>
</feature>
<evidence type="ECO:0000256" key="1">
    <source>
        <dbReference type="ARBA" id="ARBA00004651"/>
    </source>
</evidence>
<keyword evidence="5 7" id="KW-0472">Membrane</keyword>
<dbReference type="EMBL" id="JRNU01000008">
    <property type="protein sequence ID" value="KGF52762.1"/>
    <property type="molecule type" value="Genomic_DNA"/>
</dbReference>
<feature type="transmembrane region" description="Helical" evidence="7">
    <location>
        <begin position="219"/>
        <end position="240"/>
    </location>
</feature>
<dbReference type="OrthoDB" id="9813917at2"/>
<dbReference type="RefSeq" id="WP_036854390.1">
    <property type="nucleotide sequence ID" value="NZ_JRNU01000008.1"/>
</dbReference>
<reference evidence="10 11" key="1">
    <citation type="submission" date="2014-07" db="EMBL/GenBank/DDBJ databases">
        <authorList>
            <person name="McCorrison J."/>
            <person name="Sanka R."/>
            <person name="Torralba M."/>
            <person name="Gillis M."/>
            <person name="Haft D.H."/>
            <person name="Methe B."/>
            <person name="Sutton G."/>
            <person name="Nelson K.E."/>
        </authorList>
    </citation>
    <scope>NUCLEOTIDE SEQUENCE [LARGE SCALE GENOMIC DNA]</scope>
    <source>
        <strain evidence="10 11">DNF00058</strain>
    </source>
</reference>
<keyword evidence="4 7" id="KW-1133">Transmembrane helix</keyword>
<evidence type="ECO:0000256" key="4">
    <source>
        <dbReference type="ARBA" id="ARBA00022989"/>
    </source>
</evidence>
<evidence type="ECO:0000313" key="11">
    <source>
        <dbReference type="Proteomes" id="UP000029614"/>
    </source>
</evidence>
<comment type="caution">
    <text evidence="10">The sequence shown here is derived from an EMBL/GenBank/DDBJ whole genome shotgun (WGS) entry which is preliminary data.</text>
</comment>
<feature type="transmembrane region" description="Helical" evidence="7">
    <location>
        <begin position="176"/>
        <end position="199"/>
    </location>
</feature>
<feature type="transmembrane region" description="Helical" evidence="7">
    <location>
        <begin position="317"/>
        <end position="335"/>
    </location>
</feature>
<dbReference type="Pfam" id="PF12821">
    <property type="entry name" value="ThrE_2"/>
    <property type="match status" value="1"/>
</dbReference>
<dbReference type="Proteomes" id="UP000029614">
    <property type="component" value="Unassembled WGS sequence"/>
</dbReference>
<evidence type="ECO:0000256" key="3">
    <source>
        <dbReference type="ARBA" id="ARBA00022692"/>
    </source>
</evidence>
<evidence type="ECO:0000256" key="2">
    <source>
        <dbReference type="ARBA" id="ARBA00022475"/>
    </source>
</evidence>
<comment type="subcellular location">
    <subcellularLocation>
        <location evidence="1">Cell membrane</location>
        <topology evidence="1">Multi-pass membrane protein</topology>
    </subcellularLocation>
</comment>